<keyword evidence="2" id="KW-0813">Transport</keyword>
<feature type="domain" description="Major facilitator superfamily (MFS) profile" evidence="7">
    <location>
        <begin position="182"/>
        <end position="568"/>
    </location>
</feature>
<dbReference type="InterPro" id="IPR050930">
    <property type="entry name" value="MFS_Vesicular_Transporter"/>
</dbReference>
<feature type="transmembrane region" description="Helical" evidence="6">
    <location>
        <begin position="305"/>
        <end position="325"/>
    </location>
</feature>
<dbReference type="InterPro" id="IPR036259">
    <property type="entry name" value="MFS_trans_sf"/>
</dbReference>
<feature type="transmembrane region" description="Helical" evidence="6">
    <location>
        <begin position="272"/>
        <end position="293"/>
    </location>
</feature>
<dbReference type="GO" id="GO:0016020">
    <property type="term" value="C:membrane"/>
    <property type="evidence" value="ECO:0007669"/>
    <property type="project" value="UniProtKB-SubCell"/>
</dbReference>
<dbReference type="InterPro" id="IPR011701">
    <property type="entry name" value="MFS"/>
</dbReference>
<feature type="transmembrane region" description="Helical" evidence="6">
    <location>
        <begin position="418"/>
        <end position="441"/>
    </location>
</feature>
<keyword evidence="4 6" id="KW-1133">Transmembrane helix</keyword>
<dbReference type="Gene3D" id="1.20.1250.20">
    <property type="entry name" value="MFS general substrate transporter like domains"/>
    <property type="match status" value="2"/>
</dbReference>
<evidence type="ECO:0000259" key="7">
    <source>
        <dbReference type="PROSITE" id="PS50850"/>
    </source>
</evidence>
<feature type="transmembrane region" description="Helical" evidence="6">
    <location>
        <begin position="478"/>
        <end position="504"/>
    </location>
</feature>
<name>A0A8X6P4Z3_NEPPI</name>
<evidence type="ECO:0000313" key="8">
    <source>
        <dbReference type="EMBL" id="GFT51677.1"/>
    </source>
</evidence>
<feature type="transmembrane region" description="Helical" evidence="6">
    <location>
        <begin position="453"/>
        <end position="472"/>
    </location>
</feature>
<evidence type="ECO:0000256" key="6">
    <source>
        <dbReference type="SAM" id="Phobius"/>
    </source>
</evidence>
<dbReference type="GO" id="GO:0022857">
    <property type="term" value="F:transmembrane transporter activity"/>
    <property type="evidence" value="ECO:0007669"/>
    <property type="project" value="InterPro"/>
</dbReference>
<dbReference type="PANTHER" id="PTHR23506">
    <property type="entry name" value="GH10249P"/>
    <property type="match status" value="1"/>
</dbReference>
<dbReference type="PROSITE" id="PS50850">
    <property type="entry name" value="MFS"/>
    <property type="match status" value="1"/>
</dbReference>
<organism evidence="8 9">
    <name type="scientific">Nephila pilipes</name>
    <name type="common">Giant wood spider</name>
    <name type="synonym">Nephila maculata</name>
    <dbReference type="NCBI Taxonomy" id="299642"/>
    <lineage>
        <taxon>Eukaryota</taxon>
        <taxon>Metazoa</taxon>
        <taxon>Ecdysozoa</taxon>
        <taxon>Arthropoda</taxon>
        <taxon>Chelicerata</taxon>
        <taxon>Arachnida</taxon>
        <taxon>Araneae</taxon>
        <taxon>Araneomorphae</taxon>
        <taxon>Entelegynae</taxon>
        <taxon>Araneoidea</taxon>
        <taxon>Nephilidae</taxon>
        <taxon>Nephila</taxon>
    </lineage>
</organism>
<dbReference type="Proteomes" id="UP000887013">
    <property type="component" value="Unassembled WGS sequence"/>
</dbReference>
<gene>
    <name evidence="8" type="primary">SLC18B1</name>
    <name evidence="8" type="ORF">NPIL_201811</name>
</gene>
<evidence type="ECO:0000256" key="4">
    <source>
        <dbReference type="ARBA" id="ARBA00022989"/>
    </source>
</evidence>
<evidence type="ECO:0000313" key="9">
    <source>
        <dbReference type="Proteomes" id="UP000887013"/>
    </source>
</evidence>
<accession>A0A8X6P4Z3</accession>
<keyword evidence="3 6" id="KW-0812">Transmembrane</keyword>
<comment type="subcellular location">
    <subcellularLocation>
        <location evidence="1">Membrane</location>
        <topology evidence="1">Multi-pass membrane protein</topology>
    </subcellularLocation>
</comment>
<feature type="transmembrane region" description="Helical" evidence="6">
    <location>
        <begin position="386"/>
        <end position="406"/>
    </location>
</feature>
<dbReference type="OrthoDB" id="6430902at2759"/>
<keyword evidence="9" id="KW-1185">Reference proteome</keyword>
<dbReference type="SUPFAM" id="SSF103473">
    <property type="entry name" value="MFS general substrate transporter"/>
    <property type="match status" value="1"/>
</dbReference>
<evidence type="ECO:0000256" key="3">
    <source>
        <dbReference type="ARBA" id="ARBA00022692"/>
    </source>
</evidence>
<reference evidence="8" key="1">
    <citation type="submission" date="2020-08" db="EMBL/GenBank/DDBJ databases">
        <title>Multicomponent nature underlies the extraordinary mechanical properties of spider dragline silk.</title>
        <authorList>
            <person name="Kono N."/>
            <person name="Nakamura H."/>
            <person name="Mori M."/>
            <person name="Yoshida Y."/>
            <person name="Ohtoshi R."/>
            <person name="Malay A.D."/>
            <person name="Moran D.A.P."/>
            <person name="Tomita M."/>
            <person name="Numata K."/>
            <person name="Arakawa K."/>
        </authorList>
    </citation>
    <scope>NUCLEOTIDE SEQUENCE</scope>
</reference>
<feature type="transmembrane region" description="Helical" evidence="6">
    <location>
        <begin position="220"/>
        <end position="240"/>
    </location>
</feature>
<sequence>MFRLHRSKGGEASSTEKVKFIQQQVFESINHVTFKLCNTFATVSSVSSPAETPEIILLRISPLGILNKNEFPECQCISQLESLKDLEAKRDFIKWQSFELQPDERKRRTLNRRKCVKAECIFEKNFLLITDIFKMRDENQNMQEHLSKTEKLTYGSISGSFTPKPEEPVKTKRKYTTTQWLTLITLAFGNFCAGACVSLQAPFFPAEAERKGATPTEYGFIFGIFQLTIFVTAPLMGKIVSYISPKFLLNSGILAVGTTCILFGTLDLVIDTTSFVALAFVIRTIEGVGAAALRTSCYTIIASQFSEGVGTTFAILETFLGVGLITGPTLGGALYDLGGYGLPFYVVGSIVIVDAIVIFFVLPDVDDPKVPKKGNVLKFWLNPKTMIYSLSVFTSFNYIGFNQATLEPHLRNFDLSGFFLGLMFALSGTVYAITAPGWGWLCDKKCNSQTLSLLGCGIQVTSLLLIGPAPFFDLVPTVWIVVLSLVLMGLGLGAKLVCAFTGTLQNTMNRGLPPDLSTYGLVSSMIASSQSLGAFVGPSVGGYLLDEFGFRKASMTLLVLETILLILQ</sequence>
<dbReference type="Pfam" id="PF07690">
    <property type="entry name" value="MFS_1"/>
    <property type="match status" value="1"/>
</dbReference>
<feature type="transmembrane region" description="Helical" evidence="6">
    <location>
        <begin position="180"/>
        <end position="200"/>
    </location>
</feature>
<feature type="transmembrane region" description="Helical" evidence="6">
    <location>
        <begin position="247"/>
        <end position="266"/>
    </location>
</feature>
<comment type="caution">
    <text evidence="8">The sequence shown here is derived from an EMBL/GenBank/DDBJ whole genome shotgun (WGS) entry which is preliminary data.</text>
</comment>
<evidence type="ECO:0000256" key="2">
    <source>
        <dbReference type="ARBA" id="ARBA00022448"/>
    </source>
</evidence>
<evidence type="ECO:0000256" key="5">
    <source>
        <dbReference type="ARBA" id="ARBA00023136"/>
    </source>
</evidence>
<dbReference type="InterPro" id="IPR020846">
    <property type="entry name" value="MFS_dom"/>
</dbReference>
<keyword evidence="5 6" id="KW-0472">Membrane</keyword>
<feature type="transmembrane region" description="Helical" evidence="6">
    <location>
        <begin position="345"/>
        <end position="365"/>
    </location>
</feature>
<proteinExistence type="predicted"/>
<evidence type="ECO:0000256" key="1">
    <source>
        <dbReference type="ARBA" id="ARBA00004141"/>
    </source>
</evidence>
<dbReference type="AlphaFoldDB" id="A0A8X6P4Z3"/>
<dbReference type="PANTHER" id="PTHR23506:SF26">
    <property type="entry name" value="MFS-TYPE TRANSPORTER SLC18B1"/>
    <property type="match status" value="1"/>
</dbReference>
<dbReference type="EMBL" id="BMAW01112262">
    <property type="protein sequence ID" value="GFT51677.1"/>
    <property type="molecule type" value="Genomic_DNA"/>
</dbReference>
<protein>
    <submittedName>
        <fullName evidence="8">MFS-type transporter SLC18B1</fullName>
    </submittedName>
</protein>